<sequence>MARKRRNEEQRWKARAMNEFAAVLIPCVNRVAIDKVNILTMAKTSARDISNQLVGEPTKDATSLDPFHEIRQICIGREFANHFVENHCICAHQDAPVAALHAI</sequence>
<gene>
    <name evidence="1" type="ORF">GM51_20420</name>
</gene>
<comment type="caution">
    <text evidence="1">The sequence shown here is derived from an EMBL/GenBank/DDBJ whole genome shotgun (WGS) entry which is preliminary data.</text>
</comment>
<protein>
    <submittedName>
        <fullName evidence="1">Uncharacterized protein</fullName>
    </submittedName>
</protein>
<evidence type="ECO:0000313" key="1">
    <source>
        <dbReference type="EMBL" id="KGA13208.1"/>
    </source>
</evidence>
<dbReference type="AlphaFoldDB" id="A0A094S5Q2"/>
<organism evidence="1">
    <name type="scientific">freshwater metagenome</name>
    <dbReference type="NCBI Taxonomy" id="449393"/>
    <lineage>
        <taxon>unclassified sequences</taxon>
        <taxon>metagenomes</taxon>
        <taxon>ecological metagenomes</taxon>
    </lineage>
</organism>
<reference evidence="1" key="1">
    <citation type="submission" date="2014-06" db="EMBL/GenBank/DDBJ databases">
        <title>Key roles for freshwater Actinobacteria revealed by deep metagenomic sequencing.</title>
        <authorList>
            <person name="Ghai R."/>
            <person name="Mizuno C.M."/>
            <person name="Picazo A."/>
            <person name="Camacho A."/>
            <person name="Rodriguez-Valera F."/>
        </authorList>
    </citation>
    <scope>NUCLEOTIDE SEQUENCE</scope>
</reference>
<accession>A0A094S5Q2</accession>
<proteinExistence type="predicted"/>
<dbReference type="EMBL" id="JNSL01000197">
    <property type="protein sequence ID" value="KGA13208.1"/>
    <property type="molecule type" value="Genomic_DNA"/>
</dbReference>
<name>A0A094S5Q2_9ZZZZ</name>